<keyword evidence="2" id="KW-1185">Reference proteome</keyword>
<dbReference type="RefSeq" id="WP_379741585.1">
    <property type="nucleotide sequence ID" value="NZ_JBHSGW010000025.1"/>
</dbReference>
<comment type="caution">
    <text evidence="1">The sequence shown here is derived from an EMBL/GenBank/DDBJ whole genome shotgun (WGS) entry which is preliminary data.</text>
</comment>
<sequence length="317" mass="37994">MNVYIDLNIFDRIEKKEKLEISEKTIYTEIENLILENKIVVPYSNAHLNDLFRGFQKNPDYIDGHLNYIKKLTNDLCICQYWGKNETTWHFRKIEEFFEEKKNEWEFEPTSFLEVLKFEEIPNAPNFAELYKLIPLPPEFKKAFSVDPMFGIMYPKSRIENNQLALMEDVFDFQSRLKSDYSLYKSFKSYLVQSLTKHRNNPEMLKSIKSNFEGLPKHLDIFEISELYEPKSKTSENNAYSKIIETFYKYDLQGYKTDSNFNNMFDDALHTFYASHCDFFITNDDRCKYKAEKTFEKLKIKTQVIKAEEYEKIKNCH</sequence>
<protein>
    <recommendedName>
        <fullName evidence="3">DUF4935 domain-containing protein</fullName>
    </recommendedName>
</protein>
<proteinExistence type="predicted"/>
<evidence type="ECO:0000313" key="2">
    <source>
        <dbReference type="Proteomes" id="UP001595885"/>
    </source>
</evidence>
<dbReference type="Proteomes" id="UP001595885">
    <property type="component" value="Unassembled WGS sequence"/>
</dbReference>
<reference evidence="2" key="1">
    <citation type="journal article" date="2019" name="Int. J. Syst. Evol. Microbiol.">
        <title>The Global Catalogue of Microorganisms (GCM) 10K type strain sequencing project: providing services to taxonomists for standard genome sequencing and annotation.</title>
        <authorList>
            <consortium name="The Broad Institute Genomics Platform"/>
            <consortium name="The Broad Institute Genome Sequencing Center for Infectious Disease"/>
            <person name="Wu L."/>
            <person name="Ma J."/>
        </authorList>
    </citation>
    <scope>NUCLEOTIDE SEQUENCE [LARGE SCALE GENOMIC DNA]</scope>
    <source>
        <strain evidence="2">CCUG 50349</strain>
    </source>
</reference>
<gene>
    <name evidence="1" type="ORF">ACFO3U_10200</name>
</gene>
<name>A0ABV9P7V9_9FLAO</name>
<dbReference type="EMBL" id="JBHSGW010000025">
    <property type="protein sequence ID" value="MFC4740364.1"/>
    <property type="molecule type" value="Genomic_DNA"/>
</dbReference>
<evidence type="ECO:0000313" key="1">
    <source>
        <dbReference type="EMBL" id="MFC4740364.1"/>
    </source>
</evidence>
<organism evidence="1 2">
    <name type="scientific">Flavobacterium ponti</name>
    <dbReference type="NCBI Taxonomy" id="665133"/>
    <lineage>
        <taxon>Bacteria</taxon>
        <taxon>Pseudomonadati</taxon>
        <taxon>Bacteroidota</taxon>
        <taxon>Flavobacteriia</taxon>
        <taxon>Flavobacteriales</taxon>
        <taxon>Flavobacteriaceae</taxon>
        <taxon>Flavobacterium</taxon>
    </lineage>
</organism>
<accession>A0ABV9P7V9</accession>
<evidence type="ECO:0008006" key="3">
    <source>
        <dbReference type="Google" id="ProtNLM"/>
    </source>
</evidence>